<name>A0A7X0RXA6_9BACL</name>
<evidence type="ECO:0000256" key="1">
    <source>
        <dbReference type="ARBA" id="ARBA00023224"/>
    </source>
</evidence>
<dbReference type="PANTHER" id="PTHR32089">
    <property type="entry name" value="METHYL-ACCEPTING CHEMOTAXIS PROTEIN MCPB"/>
    <property type="match status" value="1"/>
</dbReference>
<dbReference type="AlphaFoldDB" id="A0A7X0RXA6"/>
<dbReference type="GO" id="GO:0007165">
    <property type="term" value="P:signal transduction"/>
    <property type="evidence" value="ECO:0007669"/>
    <property type="project" value="UniProtKB-KW"/>
</dbReference>
<feature type="domain" description="Methyl-accepting transducer" evidence="5">
    <location>
        <begin position="208"/>
        <end position="458"/>
    </location>
</feature>
<dbReference type="GO" id="GO:0016020">
    <property type="term" value="C:membrane"/>
    <property type="evidence" value="ECO:0007669"/>
    <property type="project" value="InterPro"/>
</dbReference>
<dbReference type="InterPro" id="IPR004090">
    <property type="entry name" value="Chemotax_Me-accpt_rcpt"/>
</dbReference>
<keyword evidence="1 3" id="KW-0807">Transducer</keyword>
<dbReference type="GO" id="GO:0006935">
    <property type="term" value="P:chemotaxis"/>
    <property type="evidence" value="ECO:0007669"/>
    <property type="project" value="InterPro"/>
</dbReference>
<feature type="transmembrane region" description="Helical" evidence="4">
    <location>
        <begin position="141"/>
        <end position="159"/>
    </location>
</feature>
<keyword evidence="4" id="KW-0472">Membrane</keyword>
<dbReference type="SMART" id="SM00283">
    <property type="entry name" value="MA"/>
    <property type="match status" value="1"/>
</dbReference>
<feature type="transmembrane region" description="Helical" evidence="4">
    <location>
        <begin position="38"/>
        <end position="58"/>
    </location>
</feature>
<feature type="transmembrane region" description="Helical" evidence="4">
    <location>
        <begin position="12"/>
        <end position="32"/>
    </location>
</feature>
<evidence type="ECO:0000313" key="6">
    <source>
        <dbReference type="EMBL" id="MBB6675366.1"/>
    </source>
</evidence>
<keyword evidence="4" id="KW-0812">Transmembrane</keyword>
<evidence type="ECO:0000259" key="5">
    <source>
        <dbReference type="PROSITE" id="PS50111"/>
    </source>
</evidence>
<sequence length="496" mass="53360">MSELTVLDRRNRLYVKILWGMLLLGILADLGAALPLRMILILVVTGTVMCGLATVLTYKRILTGYVMYLVPVVLALLTVLLIVSDPNPIVSTYFLVYVNIALMTLYANYKPILLAGVLGLGTSTYLFFDPKFSERLFPHDSLLYLCLYLVFVTAALAASSRFGAQLQRQVTEEKGQAVAAKELSDRLVDKLESSIQLLSGFSAQQKEDVQATGRISKEATSTFVEMTQAIESQSNAVISVSGSVQEVEEVISGLADGTDRLRQLSADTAQLTQAGSGEIGVLAVEVERVRAIVGGTVQLMEALGEQNARVSDIIGTIGEIAEQTNLLALNAAIEAARAGEHGRGFAVVSGEVRKLADHSRQATGEIASILETVRAQIEAVSRQVHLGQSAVAASHDASRQVERIMSDIAANSERVKSQADEAYASAEYVREKYAGIAGDSDQIAAAAEENMASIQQVSANMAHQNGKINAIVEDYGRLDTLVNELKQLVGGQEKKR</sequence>
<dbReference type="SUPFAM" id="SSF58104">
    <property type="entry name" value="Methyl-accepting chemotaxis protein (MCP) signaling domain"/>
    <property type="match status" value="1"/>
</dbReference>
<evidence type="ECO:0000256" key="3">
    <source>
        <dbReference type="PROSITE-ProRule" id="PRU00284"/>
    </source>
</evidence>
<gene>
    <name evidence="6" type="ORF">H7C19_32380</name>
</gene>
<organism evidence="6 7">
    <name type="scientific">Cohnella nanjingensis</name>
    <dbReference type="NCBI Taxonomy" id="1387779"/>
    <lineage>
        <taxon>Bacteria</taxon>
        <taxon>Bacillati</taxon>
        <taxon>Bacillota</taxon>
        <taxon>Bacilli</taxon>
        <taxon>Bacillales</taxon>
        <taxon>Paenibacillaceae</taxon>
        <taxon>Cohnella</taxon>
    </lineage>
</organism>
<dbReference type="Proteomes" id="UP000547209">
    <property type="component" value="Unassembled WGS sequence"/>
</dbReference>
<dbReference type="EMBL" id="JACJVP010000071">
    <property type="protein sequence ID" value="MBB6675366.1"/>
    <property type="molecule type" value="Genomic_DNA"/>
</dbReference>
<accession>A0A7X0RXA6</accession>
<keyword evidence="4" id="KW-1133">Transmembrane helix</keyword>
<evidence type="ECO:0000256" key="4">
    <source>
        <dbReference type="SAM" id="Phobius"/>
    </source>
</evidence>
<dbReference type="PROSITE" id="PS50111">
    <property type="entry name" value="CHEMOTAXIS_TRANSDUC_2"/>
    <property type="match status" value="1"/>
</dbReference>
<evidence type="ECO:0000313" key="7">
    <source>
        <dbReference type="Proteomes" id="UP000547209"/>
    </source>
</evidence>
<feature type="transmembrane region" description="Helical" evidence="4">
    <location>
        <begin position="65"/>
        <end position="83"/>
    </location>
</feature>
<dbReference type="Pfam" id="PF00015">
    <property type="entry name" value="MCPsignal"/>
    <property type="match status" value="1"/>
</dbReference>
<comment type="similarity">
    <text evidence="2">Belongs to the methyl-accepting chemotaxis (MCP) protein family.</text>
</comment>
<comment type="caution">
    <text evidence="6">The sequence shown here is derived from an EMBL/GenBank/DDBJ whole genome shotgun (WGS) entry which is preliminary data.</text>
</comment>
<reference evidence="6 7" key="1">
    <citation type="submission" date="2020-08" db="EMBL/GenBank/DDBJ databases">
        <title>Cohnella phylogeny.</title>
        <authorList>
            <person name="Dunlap C."/>
        </authorList>
    </citation>
    <scope>NUCLEOTIDE SEQUENCE [LARGE SCALE GENOMIC DNA]</scope>
    <source>
        <strain evidence="6 7">DSM 28246</strain>
    </source>
</reference>
<keyword evidence="7" id="KW-1185">Reference proteome</keyword>
<dbReference type="PANTHER" id="PTHR32089:SF112">
    <property type="entry name" value="LYSOZYME-LIKE PROTEIN-RELATED"/>
    <property type="match status" value="1"/>
</dbReference>
<dbReference type="InterPro" id="IPR004089">
    <property type="entry name" value="MCPsignal_dom"/>
</dbReference>
<evidence type="ECO:0000256" key="2">
    <source>
        <dbReference type="ARBA" id="ARBA00029447"/>
    </source>
</evidence>
<dbReference type="RefSeq" id="WP_185673216.1">
    <property type="nucleotide sequence ID" value="NZ_JACJVP010000071.1"/>
</dbReference>
<dbReference type="GO" id="GO:0004888">
    <property type="term" value="F:transmembrane signaling receptor activity"/>
    <property type="evidence" value="ECO:0007669"/>
    <property type="project" value="InterPro"/>
</dbReference>
<protein>
    <submittedName>
        <fullName evidence="6">Methyl-accepting chemotaxis protein</fullName>
    </submittedName>
</protein>
<dbReference type="Gene3D" id="1.10.287.950">
    <property type="entry name" value="Methyl-accepting chemotaxis protein"/>
    <property type="match status" value="1"/>
</dbReference>
<dbReference type="PRINTS" id="PR00260">
    <property type="entry name" value="CHEMTRNSDUCR"/>
</dbReference>
<proteinExistence type="inferred from homology"/>